<proteinExistence type="predicted"/>
<reference evidence="1 2" key="1">
    <citation type="submission" date="2018-09" db="EMBL/GenBank/DDBJ databases">
        <title>Genomic investigation of the strawberry pathogen Phytophthora fragariae indicates pathogenicity is determined by transcriptional variation in three key races.</title>
        <authorList>
            <person name="Adams T.M."/>
            <person name="Armitage A.D."/>
            <person name="Sobczyk M.K."/>
            <person name="Bates H.J."/>
            <person name="Dunwell J.M."/>
            <person name="Nellist C.F."/>
            <person name="Harrison R.J."/>
        </authorList>
    </citation>
    <scope>NUCLEOTIDE SEQUENCE [LARGE SCALE GENOMIC DNA]</scope>
    <source>
        <strain evidence="1 2">ONT-3</strain>
    </source>
</reference>
<sequence>MSFAAGKYARYKRATAFFLDWLLRARGRGRHTAQRVQLEAFNEVVKEIAADPSCLTPKLLQELPKALAACRYAILLREHVAAFFPEDHEGQIIVRPANNGLARAKWWKLIDCLISAAHRTESPLSVFAHRKRGHVCDVKISSIRSPLQCACAGGISRTHSVFRQSVRSV</sequence>
<accession>A0A6G0KRP2</accession>
<dbReference type="Proteomes" id="UP000488956">
    <property type="component" value="Unassembled WGS sequence"/>
</dbReference>
<evidence type="ECO:0000313" key="1">
    <source>
        <dbReference type="EMBL" id="KAE9096232.1"/>
    </source>
</evidence>
<name>A0A6G0KRP2_9STRA</name>
<organism evidence="1 2">
    <name type="scientific">Phytophthora fragariae</name>
    <dbReference type="NCBI Taxonomy" id="53985"/>
    <lineage>
        <taxon>Eukaryota</taxon>
        <taxon>Sar</taxon>
        <taxon>Stramenopiles</taxon>
        <taxon>Oomycota</taxon>
        <taxon>Peronosporomycetes</taxon>
        <taxon>Peronosporales</taxon>
        <taxon>Peronosporaceae</taxon>
        <taxon>Phytophthora</taxon>
    </lineage>
</organism>
<dbReference type="AlphaFoldDB" id="A0A6G0KRP2"/>
<evidence type="ECO:0000313" key="2">
    <source>
        <dbReference type="Proteomes" id="UP000488956"/>
    </source>
</evidence>
<comment type="caution">
    <text evidence="1">The sequence shown here is derived from an EMBL/GenBank/DDBJ whole genome shotgun (WGS) entry which is preliminary data.</text>
</comment>
<gene>
    <name evidence="1" type="ORF">PF010_g16421</name>
</gene>
<dbReference type="EMBL" id="QXFX01001124">
    <property type="protein sequence ID" value="KAE9096232.1"/>
    <property type="molecule type" value="Genomic_DNA"/>
</dbReference>
<protein>
    <submittedName>
        <fullName evidence="1">Uncharacterized protein</fullName>
    </submittedName>
</protein>